<evidence type="ECO:0000313" key="1">
    <source>
        <dbReference type="EMBL" id="PJE78157.1"/>
    </source>
</evidence>
<protein>
    <submittedName>
        <fullName evidence="1">Uncharacterized protein</fullName>
    </submittedName>
</protein>
<dbReference type="SMART" id="SM00238">
    <property type="entry name" value="BIR"/>
    <property type="match status" value="1"/>
</dbReference>
<dbReference type="GO" id="GO:0005634">
    <property type="term" value="C:nucleus"/>
    <property type="evidence" value="ECO:0007669"/>
    <property type="project" value="TreeGrafter"/>
</dbReference>
<dbReference type="SUPFAM" id="SSF57924">
    <property type="entry name" value="Inhibitor of apoptosis (IAP) repeat"/>
    <property type="match status" value="1"/>
</dbReference>
<proteinExistence type="predicted"/>
<dbReference type="InterPro" id="IPR050784">
    <property type="entry name" value="IAP"/>
</dbReference>
<dbReference type="Gene3D" id="1.10.1170.10">
    <property type="entry name" value="Inhibitor Of Apoptosis Protein (2mihbC-IAP-1), Chain A"/>
    <property type="match status" value="1"/>
</dbReference>
<dbReference type="PANTHER" id="PTHR10044">
    <property type="entry name" value="INHIBITOR OF APOPTOSIS"/>
    <property type="match status" value="1"/>
</dbReference>
<sequence>MKSVFTCLFLCLYSFFAYSVKEMEKPTELDEIMALVELDYDTYKDKRERYDSFDKAEAYLQDRRDSLVEAGFFYYEKGQTICYRCYVILQDWQDLDNAFEWHARFSPTCSYIKKEKGRDYIETMVRSRHTHIEAIKQKRENPPLVIVDQYF</sequence>
<dbReference type="EMBL" id="NSIT01000248">
    <property type="protein sequence ID" value="PJE78157.1"/>
    <property type="molecule type" value="Genomic_DNA"/>
</dbReference>
<dbReference type="AlphaFoldDB" id="A0A2H9T4M9"/>
<dbReference type="GO" id="GO:0005737">
    <property type="term" value="C:cytoplasm"/>
    <property type="evidence" value="ECO:0007669"/>
    <property type="project" value="TreeGrafter"/>
</dbReference>
<dbReference type="Pfam" id="PF00653">
    <property type="entry name" value="BIR"/>
    <property type="match status" value="1"/>
</dbReference>
<accession>A0A2H9T4M9</accession>
<comment type="caution">
    <text evidence="1">The sequence shown here is derived from an EMBL/GenBank/DDBJ whole genome shotgun (WGS) entry which is preliminary data.</text>
</comment>
<gene>
    <name evidence="1" type="ORF">CI610_02917</name>
</gene>
<dbReference type="PANTHER" id="PTHR10044:SF139">
    <property type="entry name" value="DEATH-ASSOCIATED INHIBITOR OF APOPTOSIS 2"/>
    <property type="match status" value="1"/>
</dbReference>
<organism evidence="1">
    <name type="scientific">invertebrate metagenome</name>
    <dbReference type="NCBI Taxonomy" id="1711999"/>
    <lineage>
        <taxon>unclassified sequences</taxon>
        <taxon>metagenomes</taxon>
        <taxon>organismal metagenomes</taxon>
    </lineage>
</organism>
<dbReference type="InterPro" id="IPR001370">
    <property type="entry name" value="BIR_rpt"/>
</dbReference>
<dbReference type="PROSITE" id="PS50143">
    <property type="entry name" value="BIR_REPEAT_2"/>
    <property type="match status" value="1"/>
</dbReference>
<name>A0A2H9T4M9_9ZZZZ</name>
<reference evidence="1" key="1">
    <citation type="journal article" date="2017" name="Appl. Environ. Microbiol.">
        <title>Molecular characterization of an Endozoicomonas-like organism causing infection in king scallop Pecten maximus L.</title>
        <authorList>
            <person name="Cano I."/>
            <person name="van Aerle R."/>
            <person name="Ross S."/>
            <person name="Verner-Jeffreys D.W."/>
            <person name="Paley R.K."/>
            <person name="Rimmer G."/>
            <person name="Ryder D."/>
            <person name="Hooper P."/>
            <person name="Stone D."/>
            <person name="Feist S.W."/>
        </authorList>
    </citation>
    <scope>NUCLEOTIDE SEQUENCE</scope>
</reference>